<dbReference type="EMBL" id="KQ257456">
    <property type="protein sequence ID" value="KND00068.1"/>
    <property type="molecule type" value="Genomic_DNA"/>
</dbReference>
<dbReference type="Gene3D" id="4.10.1110.10">
    <property type="entry name" value="AN1-like Zinc finger"/>
    <property type="match status" value="1"/>
</dbReference>
<evidence type="ECO:0000259" key="5">
    <source>
        <dbReference type="PROSITE" id="PS51039"/>
    </source>
</evidence>
<dbReference type="InterPro" id="IPR057358">
    <property type="entry name" value="UBL_ZFAND1-like"/>
</dbReference>
<dbReference type="PANTHER" id="PTHR14677:SF40">
    <property type="entry name" value="CDC48-ASSOCIATED UBIQUITIN-LIKE_ZINC FINGER PROTEIN 1"/>
    <property type="match status" value="1"/>
</dbReference>
<dbReference type="OrthoDB" id="431929at2759"/>
<sequence length="310" mass="34840">MVVDLQHLHRQHDGTAQARSTVREARLPTARLPALSLQLMLPDVLNGASFEMKLVRFIIDSLDHRHAEAHECKNWSEKKKDIDPSCGSVQEASSQKIPCSFSSCTTAELWSATCPKCAKQFCLRHRHPPDHSCTAPTQKDVKREEKEQAYKELIATLATSSENARQKALATENLAPKKKSKKLNPTIELMKMKMHAKGEKPVPLESRVYFRIYFPLESKIENQAMFFHKDWTIGRLIDNIAAAVKIQNMNNTGPEDKKLNLFHGDTGGHLATDATLSSLISTRRLQSGQALILERHQGPTIPLTAYLSNE</sequence>
<protein>
    <recommendedName>
        <fullName evidence="5">AN1-type domain-containing protein</fullName>
    </recommendedName>
</protein>
<keyword evidence="3" id="KW-0862">Zinc</keyword>
<dbReference type="PROSITE" id="PS51039">
    <property type="entry name" value="ZF_AN1"/>
    <property type="match status" value="1"/>
</dbReference>
<evidence type="ECO:0000313" key="6">
    <source>
        <dbReference type="EMBL" id="KND00068.1"/>
    </source>
</evidence>
<dbReference type="InterPro" id="IPR000058">
    <property type="entry name" value="Znf_AN1"/>
</dbReference>
<reference evidence="6 7" key="1">
    <citation type="submission" date="2009-08" db="EMBL/GenBank/DDBJ databases">
        <title>The Genome Sequence of Spizellomyces punctatus strain DAOM BR117.</title>
        <authorList>
            <consortium name="The Broad Institute Genome Sequencing Platform"/>
            <person name="Russ C."/>
            <person name="Cuomo C."/>
            <person name="Shea T."/>
            <person name="Young S.K."/>
            <person name="Zeng Q."/>
            <person name="Koehrsen M."/>
            <person name="Haas B."/>
            <person name="Borodovsky M."/>
            <person name="Guigo R."/>
            <person name="Alvarado L."/>
            <person name="Berlin A."/>
            <person name="Bochicchio J."/>
            <person name="Borenstein D."/>
            <person name="Chapman S."/>
            <person name="Chen Z."/>
            <person name="Engels R."/>
            <person name="Freedman E."/>
            <person name="Gellesch M."/>
            <person name="Goldberg J."/>
            <person name="Griggs A."/>
            <person name="Gujja S."/>
            <person name="Heiman D."/>
            <person name="Hepburn T."/>
            <person name="Howarth C."/>
            <person name="Jen D."/>
            <person name="Larson L."/>
            <person name="Lewis B."/>
            <person name="Mehta T."/>
            <person name="Park D."/>
            <person name="Pearson M."/>
            <person name="Roberts A."/>
            <person name="Saif S."/>
            <person name="Shenoy N."/>
            <person name="Sisk P."/>
            <person name="Stolte C."/>
            <person name="Sykes S."/>
            <person name="Thomson T."/>
            <person name="Walk T."/>
            <person name="White J."/>
            <person name="Yandava C."/>
            <person name="Burger G."/>
            <person name="Gray M.W."/>
            <person name="Holland P.W.H."/>
            <person name="King N."/>
            <person name="Lang F.B.F."/>
            <person name="Roger A.J."/>
            <person name="Ruiz-Trillo I."/>
            <person name="Lander E."/>
            <person name="Nusbaum C."/>
        </authorList>
    </citation>
    <scope>NUCLEOTIDE SEQUENCE [LARGE SCALE GENOMIC DNA]</scope>
    <source>
        <strain evidence="6 7">DAOM BR117</strain>
    </source>
</reference>
<dbReference type="PANTHER" id="PTHR14677">
    <property type="entry name" value="ARSENITE INDUCUBLE RNA ASSOCIATED PROTEIN AIP-1-RELATED"/>
    <property type="match status" value="1"/>
</dbReference>
<evidence type="ECO:0000256" key="1">
    <source>
        <dbReference type="ARBA" id="ARBA00022723"/>
    </source>
</evidence>
<feature type="domain" description="AN1-type" evidence="5">
    <location>
        <begin position="93"/>
        <end position="141"/>
    </location>
</feature>
<dbReference type="VEuPathDB" id="FungiDB:SPPG_04409"/>
<proteinExistence type="predicted"/>
<dbReference type="AlphaFoldDB" id="A0A0L0HG78"/>
<accession>A0A0L0HG78</accession>
<dbReference type="Pfam" id="PF25327">
    <property type="entry name" value="UBL_ZFAND1"/>
    <property type="match status" value="1"/>
</dbReference>
<evidence type="ECO:0000256" key="4">
    <source>
        <dbReference type="PROSITE-ProRule" id="PRU00449"/>
    </source>
</evidence>
<dbReference type="eggNOG" id="KOG3183">
    <property type="taxonomic scope" value="Eukaryota"/>
</dbReference>
<evidence type="ECO:0000256" key="2">
    <source>
        <dbReference type="ARBA" id="ARBA00022771"/>
    </source>
</evidence>
<name>A0A0L0HG78_SPIPD</name>
<dbReference type="SMART" id="SM00154">
    <property type="entry name" value="ZnF_AN1"/>
    <property type="match status" value="1"/>
</dbReference>
<keyword evidence="2 4" id="KW-0863">Zinc-finger</keyword>
<dbReference type="Proteomes" id="UP000053201">
    <property type="component" value="Unassembled WGS sequence"/>
</dbReference>
<keyword evidence="1" id="KW-0479">Metal-binding</keyword>
<dbReference type="InterPro" id="IPR035896">
    <property type="entry name" value="AN1-like_Znf"/>
</dbReference>
<dbReference type="SUPFAM" id="SSF118310">
    <property type="entry name" value="AN1-like Zinc finger"/>
    <property type="match status" value="1"/>
</dbReference>
<dbReference type="RefSeq" id="XP_016608107.1">
    <property type="nucleotide sequence ID" value="XM_016752649.1"/>
</dbReference>
<gene>
    <name evidence="6" type="ORF">SPPG_04409</name>
</gene>
<organism evidence="6 7">
    <name type="scientific">Spizellomyces punctatus (strain DAOM BR117)</name>
    <dbReference type="NCBI Taxonomy" id="645134"/>
    <lineage>
        <taxon>Eukaryota</taxon>
        <taxon>Fungi</taxon>
        <taxon>Fungi incertae sedis</taxon>
        <taxon>Chytridiomycota</taxon>
        <taxon>Chytridiomycota incertae sedis</taxon>
        <taxon>Chytridiomycetes</taxon>
        <taxon>Spizellomycetales</taxon>
        <taxon>Spizellomycetaceae</taxon>
        <taxon>Spizellomyces</taxon>
    </lineage>
</organism>
<dbReference type="STRING" id="645134.A0A0L0HG78"/>
<dbReference type="GO" id="GO:0005737">
    <property type="term" value="C:cytoplasm"/>
    <property type="evidence" value="ECO:0007669"/>
    <property type="project" value="TreeGrafter"/>
</dbReference>
<evidence type="ECO:0000256" key="3">
    <source>
        <dbReference type="ARBA" id="ARBA00022833"/>
    </source>
</evidence>
<dbReference type="OMA" id="LPIKCRC"/>
<dbReference type="Pfam" id="PF01428">
    <property type="entry name" value="zf-AN1"/>
    <property type="match status" value="1"/>
</dbReference>
<evidence type="ECO:0000313" key="7">
    <source>
        <dbReference type="Proteomes" id="UP000053201"/>
    </source>
</evidence>
<keyword evidence="7" id="KW-1185">Reference proteome</keyword>
<dbReference type="InParanoid" id="A0A0L0HG78"/>
<dbReference type="GeneID" id="27687860"/>
<dbReference type="GO" id="GO:0008270">
    <property type="term" value="F:zinc ion binding"/>
    <property type="evidence" value="ECO:0007669"/>
    <property type="project" value="UniProtKB-KW"/>
</dbReference>